<proteinExistence type="predicted"/>
<dbReference type="Proteomes" id="UP000829194">
    <property type="component" value="Chromosome"/>
</dbReference>
<name>A0ABY3XGQ7_9GAMM</name>
<sequence length="82" mass="8938">MYAQRLYFLERHFIESGRASQVAAPPLMSTDRHAVQVAPAVRMERGRVSAAVVERVAKSAPSRAGRVLFGLHPLRSRAGAPA</sequence>
<gene>
    <name evidence="1" type="ORF">MOV92_05985</name>
</gene>
<organism evidence="1 2">
    <name type="scientific">Lysobacter gummosus</name>
    <dbReference type="NCBI Taxonomy" id="262324"/>
    <lineage>
        <taxon>Bacteria</taxon>
        <taxon>Pseudomonadati</taxon>
        <taxon>Pseudomonadota</taxon>
        <taxon>Gammaproteobacteria</taxon>
        <taxon>Lysobacterales</taxon>
        <taxon>Lysobacteraceae</taxon>
        <taxon>Lysobacter</taxon>
    </lineage>
</organism>
<evidence type="ECO:0000313" key="2">
    <source>
        <dbReference type="Proteomes" id="UP000829194"/>
    </source>
</evidence>
<dbReference type="RefSeq" id="WP_057941993.1">
    <property type="nucleotide sequence ID" value="NZ_CP011131.1"/>
</dbReference>
<protein>
    <submittedName>
        <fullName evidence="1">Uncharacterized protein</fullName>
    </submittedName>
</protein>
<accession>A0ABY3XGQ7</accession>
<evidence type="ECO:0000313" key="1">
    <source>
        <dbReference type="EMBL" id="UNP30803.1"/>
    </source>
</evidence>
<dbReference type="EMBL" id="CP093547">
    <property type="protein sequence ID" value="UNP30803.1"/>
    <property type="molecule type" value="Genomic_DNA"/>
</dbReference>
<reference evidence="1 2" key="1">
    <citation type="submission" date="2022-03" db="EMBL/GenBank/DDBJ databases">
        <title>Complete genome sequence of Lysobacter capsici VKM B-2533 and Lysobacter gummosus 10.1.1, promising sources of lytic agents.</title>
        <authorList>
            <person name="Tarlachkov S.V."/>
            <person name="Kudryakova I.V."/>
            <person name="Afoshin A.S."/>
            <person name="Leontyevskaya E.A."/>
            <person name="Leontyevskaya N.V."/>
        </authorList>
    </citation>
    <scope>NUCLEOTIDE SEQUENCE [LARGE SCALE GENOMIC DNA]</scope>
    <source>
        <strain evidence="1 2">10.1.1</strain>
    </source>
</reference>
<keyword evidence="2" id="KW-1185">Reference proteome</keyword>